<evidence type="ECO:0000313" key="5">
    <source>
        <dbReference type="EMBL" id="WZO35217.1"/>
    </source>
</evidence>
<dbReference type="CDD" id="cd01166">
    <property type="entry name" value="KdgK"/>
    <property type="match status" value="1"/>
</dbReference>
<sequence>MAMFAARDDGPPSRGDEYKLSMGGAESNVAIGLARLGVRSSWVGRVGDDALGRLIERELRAEKVTAHVTIDDASTGLMLKHRRTAHTQQVDYHRTDSAGSHIRPADLEGRLTGASVVHMTGITPALSASGADAVRLAVRSPAQFVSYDLNHRTSLWSATAARAFHQEILADVDVVFAGLDEARLVLDKDCSAEDAGRGLQELGPRIAVVKLGSRGALASTGEGIIERAAKSIVAVDTVGAGDAFVAGWLAGHVEGRDLAGCLDLGNAAGAFACMSYGDWEGYGTREELRMLDHDDPVTR</sequence>
<accession>A0AAU6SEG8</accession>
<dbReference type="RefSeq" id="WP_349429074.1">
    <property type="nucleotide sequence ID" value="NZ_CP151632.1"/>
</dbReference>
<dbReference type="InterPro" id="IPR029056">
    <property type="entry name" value="Ribokinase-like"/>
</dbReference>
<dbReference type="SUPFAM" id="SSF53613">
    <property type="entry name" value="Ribokinase-like"/>
    <property type="match status" value="1"/>
</dbReference>
<proteinExistence type="inferred from homology"/>
<dbReference type="AlphaFoldDB" id="A0AAU6SEG8"/>
<dbReference type="InterPro" id="IPR011611">
    <property type="entry name" value="PfkB_dom"/>
</dbReference>
<dbReference type="Pfam" id="PF00294">
    <property type="entry name" value="PfkB"/>
    <property type="match status" value="1"/>
</dbReference>
<evidence type="ECO:0000256" key="2">
    <source>
        <dbReference type="ARBA" id="ARBA00022679"/>
    </source>
</evidence>
<evidence type="ECO:0000256" key="1">
    <source>
        <dbReference type="ARBA" id="ARBA00010688"/>
    </source>
</evidence>
<feature type="domain" description="Carbohydrate kinase PfkB" evidence="4">
    <location>
        <begin position="7"/>
        <end position="277"/>
    </location>
</feature>
<organism evidence="5">
    <name type="scientific">Microbacterium sp. LWS13-1.2</name>
    <dbReference type="NCBI Taxonomy" id="3135264"/>
    <lineage>
        <taxon>Bacteria</taxon>
        <taxon>Bacillati</taxon>
        <taxon>Actinomycetota</taxon>
        <taxon>Actinomycetes</taxon>
        <taxon>Micrococcales</taxon>
        <taxon>Microbacteriaceae</taxon>
        <taxon>Microbacterium</taxon>
    </lineage>
</organism>
<keyword evidence="3 5" id="KW-0418">Kinase</keyword>
<dbReference type="PRINTS" id="PR00990">
    <property type="entry name" value="RIBOKINASE"/>
</dbReference>
<keyword evidence="2" id="KW-0808">Transferase</keyword>
<evidence type="ECO:0000256" key="3">
    <source>
        <dbReference type="ARBA" id="ARBA00022777"/>
    </source>
</evidence>
<dbReference type="EMBL" id="CP151632">
    <property type="protein sequence ID" value="WZO35217.1"/>
    <property type="molecule type" value="Genomic_DNA"/>
</dbReference>
<name>A0AAU6SEG8_9MICO</name>
<dbReference type="PANTHER" id="PTHR43320">
    <property type="entry name" value="SUGAR KINASE"/>
    <property type="match status" value="1"/>
</dbReference>
<dbReference type="PANTHER" id="PTHR43320:SF2">
    <property type="entry name" value="2-DEHYDRO-3-DEOXYGLUCONOKINASE_2-DEHYDRO-3-DEOXYGALACTONOKINASE"/>
    <property type="match status" value="1"/>
</dbReference>
<dbReference type="InterPro" id="IPR002139">
    <property type="entry name" value="Ribo/fructo_kinase"/>
</dbReference>
<protein>
    <submittedName>
        <fullName evidence="5">Sugar kinase</fullName>
    </submittedName>
</protein>
<comment type="similarity">
    <text evidence="1">Belongs to the carbohydrate kinase PfkB family.</text>
</comment>
<dbReference type="InterPro" id="IPR052700">
    <property type="entry name" value="Carb_kinase_PfkB-like"/>
</dbReference>
<dbReference type="GO" id="GO:0016301">
    <property type="term" value="F:kinase activity"/>
    <property type="evidence" value="ECO:0007669"/>
    <property type="project" value="UniProtKB-KW"/>
</dbReference>
<gene>
    <name evidence="5" type="ORF">MRBLWS13_002908</name>
</gene>
<evidence type="ECO:0000259" key="4">
    <source>
        <dbReference type="Pfam" id="PF00294"/>
    </source>
</evidence>
<reference evidence="5" key="1">
    <citation type="submission" date="2024-04" db="EMBL/GenBank/DDBJ databases">
        <authorList>
            <person name="Roder T."/>
            <person name="Oberhansli S."/>
            <person name="Kreuzer M."/>
        </authorList>
    </citation>
    <scope>NUCLEOTIDE SEQUENCE</scope>
    <source>
        <strain evidence="5">LWS13-1.2</strain>
    </source>
</reference>
<dbReference type="Gene3D" id="3.40.1190.20">
    <property type="match status" value="1"/>
</dbReference>